<keyword evidence="1" id="KW-0472">Membrane</keyword>
<comment type="caution">
    <text evidence="2">The sequence shown here is derived from an EMBL/GenBank/DDBJ whole genome shotgun (WGS) entry which is preliminary data.</text>
</comment>
<reference evidence="2 3" key="1">
    <citation type="journal article" date="2014" name="Genome Announc.">
        <title>Draft Genome Sequences of Marine Flavobacterium Nonlabens Strains NR17, NR24, NR27, NR32, NR33, and Ara13.</title>
        <authorList>
            <person name="Nakanishi M."/>
            <person name="Meirelles P."/>
            <person name="Suzuki R."/>
            <person name="Takatani N."/>
            <person name="Mino S."/>
            <person name="Suda W."/>
            <person name="Oshima K."/>
            <person name="Hattori M."/>
            <person name="Ohkuma M."/>
            <person name="Hosokawa M."/>
            <person name="Miyashita K."/>
            <person name="Thompson F.L."/>
            <person name="Niwa A."/>
            <person name="Sawabe T."/>
            <person name="Sawabe T."/>
        </authorList>
    </citation>
    <scope>NUCLEOTIDE SEQUENCE [LARGE SCALE GENOMIC DNA]</scope>
    <source>
        <strain evidence="3">JCM19275</strain>
    </source>
</reference>
<proteinExistence type="predicted"/>
<name>A0A090WGE9_NONUL</name>
<evidence type="ECO:0000256" key="1">
    <source>
        <dbReference type="SAM" id="Phobius"/>
    </source>
</evidence>
<dbReference type="InterPro" id="IPR005625">
    <property type="entry name" value="PepSY-ass_TM"/>
</dbReference>
<evidence type="ECO:0000313" key="3">
    <source>
        <dbReference type="Proteomes" id="UP000029647"/>
    </source>
</evidence>
<feature type="transmembrane region" description="Helical" evidence="1">
    <location>
        <begin position="12"/>
        <end position="33"/>
    </location>
</feature>
<gene>
    <name evidence="2" type="ORF">JCM19275_2158</name>
</gene>
<sequence>MRLWLPKDIGEQVVGVSILLFIFIIISGFILWIPKKRKNIKQRIQFDWKKPQDGNVKILICIP</sequence>
<protein>
    <submittedName>
        <fullName evidence="2">Uncharacterized iron-regulated membrane protein</fullName>
    </submittedName>
</protein>
<keyword evidence="1" id="KW-0812">Transmembrane</keyword>
<evidence type="ECO:0000313" key="2">
    <source>
        <dbReference type="EMBL" id="GAL76026.1"/>
    </source>
</evidence>
<dbReference type="EMBL" id="BBNT01000008">
    <property type="protein sequence ID" value="GAL76026.1"/>
    <property type="molecule type" value="Genomic_DNA"/>
</dbReference>
<keyword evidence="1" id="KW-1133">Transmembrane helix</keyword>
<dbReference type="AlphaFoldDB" id="A0A090WGE9"/>
<dbReference type="Proteomes" id="UP000029647">
    <property type="component" value="Unassembled WGS sequence"/>
</dbReference>
<organism evidence="2 3">
    <name type="scientific">Nonlabens ulvanivorans</name>
    <name type="common">Persicivirga ulvanivorans</name>
    <dbReference type="NCBI Taxonomy" id="906888"/>
    <lineage>
        <taxon>Bacteria</taxon>
        <taxon>Pseudomonadati</taxon>
        <taxon>Bacteroidota</taxon>
        <taxon>Flavobacteriia</taxon>
        <taxon>Flavobacteriales</taxon>
        <taxon>Flavobacteriaceae</taxon>
        <taxon>Nonlabens</taxon>
    </lineage>
</organism>
<dbReference type="Pfam" id="PF03929">
    <property type="entry name" value="PepSY_TM"/>
    <property type="match status" value="1"/>
</dbReference>
<accession>A0A090WGE9</accession>